<evidence type="ECO:0000313" key="3">
    <source>
        <dbReference type="Proteomes" id="UP000001522"/>
    </source>
</evidence>
<evidence type="ECO:0000256" key="1">
    <source>
        <dbReference type="SAM" id="MobiDB-lite"/>
    </source>
</evidence>
<dbReference type="STRING" id="679897.HMU05730"/>
<proteinExistence type="predicted"/>
<dbReference type="KEGG" id="hms:HMU05730"/>
<keyword evidence="3" id="KW-1185">Reference proteome</keyword>
<evidence type="ECO:0000313" key="2">
    <source>
        <dbReference type="EMBL" id="CBG39834.1"/>
    </source>
</evidence>
<accession>D3UH62</accession>
<sequence length="48" mass="5368">MTLGLQHKATRPKQHPNGIATLSKHDCNQRILKALIIAKNPNQMRLPA</sequence>
<gene>
    <name evidence="2" type="ordered locus">HMU05730</name>
</gene>
<name>D3UH62_HELM1</name>
<dbReference type="AlphaFoldDB" id="D3UH62"/>
<dbReference type="Proteomes" id="UP000001522">
    <property type="component" value="Chromosome"/>
</dbReference>
<dbReference type="EMBL" id="FN555004">
    <property type="protein sequence ID" value="CBG39834.1"/>
    <property type="molecule type" value="Genomic_DNA"/>
</dbReference>
<organism evidence="2 3">
    <name type="scientific">Helicobacter mustelae (strain ATCC 43772 / CCUG 25715 / CIP 103759 / LMG 18044 / NCTC 12198 / R85-136P)</name>
    <name type="common">Campylobacter mustelae</name>
    <dbReference type="NCBI Taxonomy" id="679897"/>
    <lineage>
        <taxon>Bacteria</taxon>
        <taxon>Pseudomonadati</taxon>
        <taxon>Campylobacterota</taxon>
        <taxon>Epsilonproteobacteria</taxon>
        <taxon>Campylobacterales</taxon>
        <taxon>Helicobacteraceae</taxon>
        <taxon>Helicobacter</taxon>
    </lineage>
</organism>
<protein>
    <submittedName>
        <fullName evidence="2">Uncharacterized protein</fullName>
    </submittedName>
</protein>
<reference evidence="2 3" key="1">
    <citation type="journal article" date="2010" name="BMC Genomics">
        <title>Comparative genomics and proteomics of Helicobacter mustelae, an ulcerogenic and carcinogenic gastric pathogen.</title>
        <authorList>
            <person name="O'Toole P.W."/>
            <person name="Snelling W.J."/>
            <person name="Canchaya C."/>
            <person name="Forde B.M."/>
            <person name="Hardie K.R."/>
            <person name="Josenhans C."/>
            <person name="Graham R.L.J."/>
            <person name="McMullan G."/>
            <person name="Parkhill J."/>
            <person name="Belda E."/>
            <person name="Bentley S.D."/>
        </authorList>
    </citation>
    <scope>NUCLEOTIDE SEQUENCE [LARGE SCALE GENOMIC DNA]</scope>
    <source>
        <strain evidence="3">ATCC 43772 / LMG 18044 / NCTC 12198 / 12198</strain>
    </source>
</reference>
<feature type="region of interest" description="Disordered" evidence="1">
    <location>
        <begin position="1"/>
        <end position="21"/>
    </location>
</feature>
<dbReference type="HOGENOM" id="CLU_3153557_0_0_7"/>